<protein>
    <recommendedName>
        <fullName evidence="3">DUF397 domain-containing protein</fullName>
    </recommendedName>
</protein>
<reference evidence="2" key="1">
    <citation type="journal article" date="2019" name="Int. J. Syst. Evol. Microbiol.">
        <title>The Global Catalogue of Microorganisms (GCM) 10K type strain sequencing project: providing services to taxonomists for standard genome sequencing and annotation.</title>
        <authorList>
            <consortium name="The Broad Institute Genomics Platform"/>
            <consortium name="The Broad Institute Genome Sequencing Center for Infectious Disease"/>
            <person name="Wu L."/>
            <person name="Ma J."/>
        </authorList>
    </citation>
    <scope>NUCLEOTIDE SEQUENCE [LARGE SCALE GENOMIC DNA]</scope>
    <source>
        <strain evidence="2">CGMCC 4.7246</strain>
    </source>
</reference>
<sequence>MLFERRQMSAMFDLRLVGGREVVIKAREDDGRATSCVVAQTRLADRGFPCPRPLTPALRHNARWEAVHGDEPVCGAAVRAQAAERLRLANA</sequence>
<dbReference type="EMBL" id="JBHSQO010000044">
    <property type="protein sequence ID" value="MFC6093505.1"/>
    <property type="molecule type" value="Genomic_DNA"/>
</dbReference>
<dbReference type="Proteomes" id="UP001596220">
    <property type="component" value="Unassembled WGS sequence"/>
</dbReference>
<evidence type="ECO:0000313" key="2">
    <source>
        <dbReference type="Proteomes" id="UP001596220"/>
    </source>
</evidence>
<evidence type="ECO:0000313" key="1">
    <source>
        <dbReference type="EMBL" id="MFC6093505.1"/>
    </source>
</evidence>
<name>A0ABW1PCY6_9PSEU</name>
<keyword evidence="2" id="KW-1185">Reference proteome</keyword>
<accession>A0ABW1PCY6</accession>
<proteinExistence type="predicted"/>
<comment type="caution">
    <text evidence="1">The sequence shown here is derived from an EMBL/GenBank/DDBJ whole genome shotgun (WGS) entry which is preliminary data.</text>
</comment>
<dbReference type="RefSeq" id="WP_380640776.1">
    <property type="nucleotide sequence ID" value="NZ_JBHSQO010000044.1"/>
</dbReference>
<organism evidence="1 2">
    <name type="scientific">Saccharothrix lopnurensis</name>
    <dbReference type="NCBI Taxonomy" id="1670621"/>
    <lineage>
        <taxon>Bacteria</taxon>
        <taxon>Bacillati</taxon>
        <taxon>Actinomycetota</taxon>
        <taxon>Actinomycetes</taxon>
        <taxon>Pseudonocardiales</taxon>
        <taxon>Pseudonocardiaceae</taxon>
        <taxon>Saccharothrix</taxon>
    </lineage>
</organism>
<gene>
    <name evidence="1" type="ORF">ACFP3R_29900</name>
</gene>
<evidence type="ECO:0008006" key="3">
    <source>
        <dbReference type="Google" id="ProtNLM"/>
    </source>
</evidence>